<dbReference type="GO" id="GO:0016765">
    <property type="term" value="F:transferase activity, transferring alkyl or aryl (other than methyl) groups"/>
    <property type="evidence" value="ECO:0007669"/>
    <property type="project" value="InterPro"/>
</dbReference>
<gene>
    <name evidence="3" type="ORF">MARPO_0087s0025</name>
</gene>
<organism evidence="3 4">
    <name type="scientific">Marchantia polymorpha</name>
    <name type="common">Common liverwort</name>
    <name type="synonym">Marchantia aquatica</name>
    <dbReference type="NCBI Taxonomy" id="3197"/>
    <lineage>
        <taxon>Eukaryota</taxon>
        <taxon>Viridiplantae</taxon>
        <taxon>Streptophyta</taxon>
        <taxon>Embryophyta</taxon>
        <taxon>Marchantiophyta</taxon>
        <taxon>Marchantiopsida</taxon>
        <taxon>Marchantiidae</taxon>
        <taxon>Marchantiales</taxon>
        <taxon>Marchantiaceae</taxon>
        <taxon>Marchantia</taxon>
    </lineage>
</organism>
<name>A0A2R6WIB3_MARPO</name>
<dbReference type="OrthoDB" id="4173905at2759"/>
<dbReference type="Proteomes" id="UP000244005">
    <property type="component" value="Unassembled WGS sequence"/>
</dbReference>
<accession>A0A2R6WIB3</accession>
<dbReference type="NCBIfam" id="TIGR00055">
    <property type="entry name" value="uppS"/>
    <property type="match status" value="1"/>
</dbReference>
<dbReference type="InterPro" id="IPR001441">
    <property type="entry name" value="UPP_synth-like"/>
</dbReference>
<dbReference type="CDD" id="cd00475">
    <property type="entry name" value="Cis_IPPS"/>
    <property type="match status" value="1"/>
</dbReference>
<dbReference type="GO" id="GO:0016094">
    <property type="term" value="P:polyprenol biosynthetic process"/>
    <property type="evidence" value="ECO:0000318"/>
    <property type="project" value="GO_Central"/>
</dbReference>
<keyword evidence="4" id="KW-1185">Reference proteome</keyword>
<dbReference type="Gene3D" id="3.40.1180.10">
    <property type="entry name" value="Decaprenyl diphosphate synthase-like"/>
    <property type="match status" value="1"/>
</dbReference>
<dbReference type="EMBL" id="KZ772759">
    <property type="protein sequence ID" value="PTQ33584.1"/>
    <property type="molecule type" value="Genomic_DNA"/>
</dbReference>
<dbReference type="EC" id="2.5.1.-" evidence="2"/>
<reference evidence="4" key="1">
    <citation type="journal article" date="2017" name="Cell">
        <title>Insights into land plant evolution garnered from the Marchantia polymorpha genome.</title>
        <authorList>
            <person name="Bowman J.L."/>
            <person name="Kohchi T."/>
            <person name="Yamato K.T."/>
            <person name="Jenkins J."/>
            <person name="Shu S."/>
            <person name="Ishizaki K."/>
            <person name="Yamaoka S."/>
            <person name="Nishihama R."/>
            <person name="Nakamura Y."/>
            <person name="Berger F."/>
            <person name="Adam C."/>
            <person name="Aki S.S."/>
            <person name="Althoff F."/>
            <person name="Araki T."/>
            <person name="Arteaga-Vazquez M.A."/>
            <person name="Balasubrmanian S."/>
            <person name="Barry K."/>
            <person name="Bauer D."/>
            <person name="Boehm C.R."/>
            <person name="Briginshaw L."/>
            <person name="Caballero-Perez J."/>
            <person name="Catarino B."/>
            <person name="Chen F."/>
            <person name="Chiyoda S."/>
            <person name="Chovatia M."/>
            <person name="Davies K.M."/>
            <person name="Delmans M."/>
            <person name="Demura T."/>
            <person name="Dierschke T."/>
            <person name="Dolan L."/>
            <person name="Dorantes-Acosta A.E."/>
            <person name="Eklund D.M."/>
            <person name="Florent S.N."/>
            <person name="Flores-Sandoval E."/>
            <person name="Fujiyama A."/>
            <person name="Fukuzawa H."/>
            <person name="Galik B."/>
            <person name="Grimanelli D."/>
            <person name="Grimwood J."/>
            <person name="Grossniklaus U."/>
            <person name="Hamada T."/>
            <person name="Haseloff J."/>
            <person name="Hetherington A.J."/>
            <person name="Higo A."/>
            <person name="Hirakawa Y."/>
            <person name="Hundley H.N."/>
            <person name="Ikeda Y."/>
            <person name="Inoue K."/>
            <person name="Inoue S.I."/>
            <person name="Ishida S."/>
            <person name="Jia Q."/>
            <person name="Kakita M."/>
            <person name="Kanazawa T."/>
            <person name="Kawai Y."/>
            <person name="Kawashima T."/>
            <person name="Kennedy M."/>
            <person name="Kinose K."/>
            <person name="Kinoshita T."/>
            <person name="Kohara Y."/>
            <person name="Koide E."/>
            <person name="Komatsu K."/>
            <person name="Kopischke S."/>
            <person name="Kubo M."/>
            <person name="Kyozuka J."/>
            <person name="Lagercrantz U."/>
            <person name="Lin S.S."/>
            <person name="Lindquist E."/>
            <person name="Lipzen A.M."/>
            <person name="Lu C.W."/>
            <person name="De Luna E."/>
            <person name="Martienssen R.A."/>
            <person name="Minamino N."/>
            <person name="Mizutani M."/>
            <person name="Mizutani M."/>
            <person name="Mochizuki N."/>
            <person name="Monte I."/>
            <person name="Mosher R."/>
            <person name="Nagasaki H."/>
            <person name="Nakagami H."/>
            <person name="Naramoto S."/>
            <person name="Nishitani K."/>
            <person name="Ohtani M."/>
            <person name="Okamoto T."/>
            <person name="Okumura M."/>
            <person name="Phillips J."/>
            <person name="Pollak B."/>
            <person name="Reinders A."/>
            <person name="Rovekamp M."/>
            <person name="Sano R."/>
            <person name="Sawa S."/>
            <person name="Schmid M.W."/>
            <person name="Shirakawa M."/>
            <person name="Solano R."/>
            <person name="Spunde A."/>
            <person name="Suetsugu N."/>
            <person name="Sugano S."/>
            <person name="Sugiyama A."/>
            <person name="Sun R."/>
            <person name="Suzuki Y."/>
            <person name="Takenaka M."/>
            <person name="Takezawa D."/>
            <person name="Tomogane H."/>
            <person name="Tsuzuki M."/>
            <person name="Ueda T."/>
            <person name="Umeda M."/>
            <person name="Ward J.M."/>
            <person name="Watanabe Y."/>
            <person name="Yazaki K."/>
            <person name="Yokoyama R."/>
            <person name="Yoshitake Y."/>
            <person name="Yotsui I."/>
            <person name="Zachgo S."/>
            <person name="Schmutz J."/>
        </authorList>
    </citation>
    <scope>NUCLEOTIDE SEQUENCE [LARGE SCALE GENOMIC DNA]</scope>
    <source>
        <strain evidence="4">Tak-1</strain>
    </source>
</reference>
<sequence length="356" mass="38465">MAVYGSLCRAMSLRVLAPEAPGDRGLVLNLTRPFQPLWYHLHYVACPRILTVDGFFGVLFRCDPSLRATEDEVYREIFGAQSSGLSGRRGCGGGGATARLPQVPSVGSTPAPPPRFAASSLVGSVREHLMCAYLRSRLAASGGMAPRHLGVIMDGNRRISRQNRLGSLVDGHRQGGRKLLEVLTWSMSVGIHNLTLWALSEDNLKRGRQELDPLFALITDFIHDIVLGDSPISVLDIRFRAVGDRCLLPAKLNQVIDAAELATQGNRSFNMQLALGYGGQSKVVRAVKLGVKSHAPEQSATIEEALSNLTVVDVSKHTYSSELGLPPIDAILGTSGENRLSGFALWESQAAEISFV</sequence>
<dbReference type="PANTHER" id="PTHR10291">
    <property type="entry name" value="DEHYDRODOLICHYL DIPHOSPHATE SYNTHASE FAMILY MEMBER"/>
    <property type="match status" value="1"/>
</dbReference>
<evidence type="ECO:0000256" key="2">
    <source>
        <dbReference type="RuleBase" id="RU363018"/>
    </source>
</evidence>
<evidence type="ECO:0000313" key="4">
    <source>
        <dbReference type="Proteomes" id="UP000244005"/>
    </source>
</evidence>
<keyword evidence="1 2" id="KW-0808">Transferase</keyword>
<dbReference type="AlphaFoldDB" id="A0A2R6WIB3"/>
<evidence type="ECO:0000313" key="3">
    <source>
        <dbReference type="EMBL" id="PTQ33584.1"/>
    </source>
</evidence>
<comment type="similarity">
    <text evidence="2">Belongs to the UPP synthase family.</text>
</comment>
<dbReference type="InterPro" id="IPR036424">
    <property type="entry name" value="UPP_synth-like_sf"/>
</dbReference>
<proteinExistence type="inferred from homology"/>
<dbReference type="SUPFAM" id="SSF64005">
    <property type="entry name" value="Undecaprenyl diphosphate synthase"/>
    <property type="match status" value="1"/>
</dbReference>
<dbReference type="Pfam" id="PF01255">
    <property type="entry name" value="Prenyltransf"/>
    <property type="match status" value="1"/>
</dbReference>
<protein>
    <recommendedName>
        <fullName evidence="2">Alkyl transferase</fullName>
        <ecNumber evidence="2">2.5.1.-</ecNumber>
    </recommendedName>
</protein>
<dbReference type="PANTHER" id="PTHR10291:SF44">
    <property type="entry name" value="ER-BOUND OXYGENASE MPAB_MPAB'_RUBBER OXYGENASE CATALYTIC DOMAIN-CONTAINING PROTEIN"/>
    <property type="match status" value="1"/>
</dbReference>
<dbReference type="Gramene" id="Mp4g05660.1">
    <property type="protein sequence ID" value="Mp4g05660.1.cds1"/>
    <property type="gene ID" value="Mp4g05660"/>
</dbReference>
<evidence type="ECO:0000256" key="1">
    <source>
        <dbReference type="ARBA" id="ARBA00022679"/>
    </source>
</evidence>
<dbReference type="GO" id="GO:0005783">
    <property type="term" value="C:endoplasmic reticulum"/>
    <property type="evidence" value="ECO:0000318"/>
    <property type="project" value="GO_Central"/>
</dbReference>